<keyword evidence="1" id="KW-0812">Transmembrane</keyword>
<comment type="caution">
    <text evidence="2">The sequence shown here is derived from an EMBL/GenBank/DDBJ whole genome shotgun (WGS) entry which is preliminary data.</text>
</comment>
<protein>
    <submittedName>
        <fullName evidence="2">Uncharacterized protein</fullName>
    </submittedName>
</protein>
<feature type="transmembrane region" description="Helical" evidence="1">
    <location>
        <begin position="79"/>
        <end position="97"/>
    </location>
</feature>
<keyword evidence="1" id="KW-1133">Transmembrane helix</keyword>
<dbReference type="Proteomes" id="UP001300502">
    <property type="component" value="Unassembled WGS sequence"/>
</dbReference>
<gene>
    <name evidence="2" type="ORF">GAYE_SCF20G4080</name>
</gene>
<evidence type="ECO:0000313" key="3">
    <source>
        <dbReference type="Proteomes" id="UP001300502"/>
    </source>
</evidence>
<reference evidence="2 3" key="1">
    <citation type="submission" date="2022-07" db="EMBL/GenBank/DDBJ databases">
        <title>Genome-wide signatures of adaptation to extreme environments.</title>
        <authorList>
            <person name="Cho C.H."/>
            <person name="Yoon H.S."/>
        </authorList>
    </citation>
    <scope>NUCLEOTIDE SEQUENCE [LARGE SCALE GENOMIC DNA]</scope>
    <source>
        <strain evidence="2 3">108.79 E11</strain>
    </source>
</reference>
<dbReference type="EMBL" id="JANCYU010000037">
    <property type="protein sequence ID" value="KAK4526166.1"/>
    <property type="molecule type" value="Genomic_DNA"/>
</dbReference>
<keyword evidence="3" id="KW-1185">Reference proteome</keyword>
<dbReference type="AlphaFoldDB" id="A0AAV9IG23"/>
<evidence type="ECO:0000313" key="2">
    <source>
        <dbReference type="EMBL" id="KAK4526166.1"/>
    </source>
</evidence>
<keyword evidence="1" id="KW-0472">Membrane</keyword>
<name>A0AAV9IG23_9RHOD</name>
<evidence type="ECO:0000256" key="1">
    <source>
        <dbReference type="SAM" id="Phobius"/>
    </source>
</evidence>
<accession>A0AAV9IG23</accession>
<organism evidence="2 3">
    <name type="scientific">Galdieria yellowstonensis</name>
    <dbReference type="NCBI Taxonomy" id="3028027"/>
    <lineage>
        <taxon>Eukaryota</taxon>
        <taxon>Rhodophyta</taxon>
        <taxon>Bangiophyceae</taxon>
        <taxon>Galdieriales</taxon>
        <taxon>Galdieriaceae</taxon>
        <taxon>Galdieria</taxon>
    </lineage>
</organism>
<proteinExistence type="predicted"/>
<sequence>MLTVDSVSFLYNCTRPGFLSSRSGTALLVSSNKPSRRLLHSRPRVVSKCCMTKHVSKESTHKKSTVAAKDSWFSKDLQLLGIVPFIPNWILLALYGYLGFRFFSGFDQTTYNKNSRLLLSILWPIMFIANDRFRQNFKKALKQGDEER</sequence>